<evidence type="ECO:0000313" key="3">
    <source>
        <dbReference type="Proteomes" id="UP000837857"/>
    </source>
</evidence>
<evidence type="ECO:0000256" key="1">
    <source>
        <dbReference type="SAM" id="MobiDB-lite"/>
    </source>
</evidence>
<sequence>MNEVRSSNFVISYDPSFVEQHSNSSEFNDSPKAFVSKWGKHVHVTKSCLLRQVENYKGIETPNEVATNDGKCDQTKHLADQKISMERLLNCHNYEEDTKSVYRINSFQSGRSVVIKNTSKFLKTQQMFPGISNMFNAPTKNSGKKFKNSSSDTNDEFYCARCERRRVRRLRRRLYYDMITPRYIIGDYRPPISVGPANELRSSLFYNAKEYRSQFYEYSSSSLSSFDSEIEYNSWQNNDHRYVKNNILKGYVKNISNRKYFKDKKQQCPSRIRHSAPYQVIATPCWEEPKTRNAETNASPRSELPSASSSFWEYVVDKITKKQMKQQNKQVDSDYCCPCKHSQTTDKTPKIPCGAKASQTTANEIDKKHSKVFTGQEKNIAKIDLKPLKELASKACSCECFGTFDTASRDVQLNPKKVDKCDCAVCTSPKLKQPYPKVNVKEECAPSKSRTVKKEKTCQASHEEIKKILKQKYNGEILCIHNPPCILINGCLNLPTTSVKPTTVYPTQLKKGSVYNMYKRMWRQKGKAPENVDSDFAYVPSNVRLPSRSRHAEELKHTFFQNPLCELVRLCSKPKYATDSGNQRATFKRPTNCPPQRPKSSGWPSDVPVYRKRRLLKMIRARH</sequence>
<gene>
    <name evidence="2" type="ORF">IPOD504_LOCUS1634</name>
</gene>
<feature type="region of interest" description="Disordered" evidence="1">
    <location>
        <begin position="578"/>
        <end position="606"/>
    </location>
</feature>
<dbReference type="Proteomes" id="UP000837857">
    <property type="component" value="Chromosome 11"/>
</dbReference>
<protein>
    <submittedName>
        <fullName evidence="2">Uncharacterized protein</fullName>
    </submittedName>
</protein>
<proteinExistence type="predicted"/>
<reference evidence="2" key="1">
    <citation type="submission" date="2022-03" db="EMBL/GenBank/DDBJ databases">
        <authorList>
            <person name="Martin H S."/>
        </authorList>
    </citation>
    <scope>NUCLEOTIDE SEQUENCE</scope>
</reference>
<feature type="non-terminal residue" evidence="2">
    <location>
        <position position="1"/>
    </location>
</feature>
<dbReference type="EMBL" id="OW152823">
    <property type="protein sequence ID" value="CAH2039379.1"/>
    <property type="molecule type" value="Genomic_DNA"/>
</dbReference>
<keyword evidence="3" id="KW-1185">Reference proteome</keyword>
<accession>A0ABN8HU74</accession>
<organism evidence="2 3">
    <name type="scientific">Iphiclides podalirius</name>
    <name type="common">scarce swallowtail</name>
    <dbReference type="NCBI Taxonomy" id="110791"/>
    <lineage>
        <taxon>Eukaryota</taxon>
        <taxon>Metazoa</taxon>
        <taxon>Ecdysozoa</taxon>
        <taxon>Arthropoda</taxon>
        <taxon>Hexapoda</taxon>
        <taxon>Insecta</taxon>
        <taxon>Pterygota</taxon>
        <taxon>Neoptera</taxon>
        <taxon>Endopterygota</taxon>
        <taxon>Lepidoptera</taxon>
        <taxon>Glossata</taxon>
        <taxon>Ditrysia</taxon>
        <taxon>Papilionoidea</taxon>
        <taxon>Papilionidae</taxon>
        <taxon>Papilioninae</taxon>
        <taxon>Iphiclides</taxon>
    </lineage>
</organism>
<name>A0ABN8HU74_9NEOP</name>
<evidence type="ECO:0000313" key="2">
    <source>
        <dbReference type="EMBL" id="CAH2039379.1"/>
    </source>
</evidence>